<reference evidence="2" key="1">
    <citation type="journal article" date="2014" name="Int. J. Syst. Evol. Microbiol.">
        <title>Complete genome sequence of Corynebacterium casei LMG S-19264T (=DSM 44701T), isolated from a smear-ripened cheese.</title>
        <authorList>
            <consortium name="US DOE Joint Genome Institute (JGI-PGF)"/>
            <person name="Walter F."/>
            <person name="Albersmeier A."/>
            <person name="Kalinowski J."/>
            <person name="Ruckert C."/>
        </authorList>
    </citation>
    <scope>NUCLEOTIDE SEQUENCE</scope>
    <source>
        <strain evidence="2">CGMCC 1.15493</strain>
    </source>
</reference>
<reference evidence="2" key="2">
    <citation type="submission" date="2020-09" db="EMBL/GenBank/DDBJ databases">
        <authorList>
            <person name="Sun Q."/>
            <person name="Zhou Y."/>
        </authorList>
    </citation>
    <scope>NUCLEOTIDE SEQUENCE</scope>
    <source>
        <strain evidence="2">CGMCC 1.15493</strain>
    </source>
</reference>
<dbReference type="AlphaFoldDB" id="A0A917D9E0"/>
<evidence type="ECO:0000313" key="3">
    <source>
        <dbReference type="Proteomes" id="UP000613160"/>
    </source>
</evidence>
<keyword evidence="3" id="KW-1185">Reference proteome</keyword>
<keyword evidence="1" id="KW-0812">Transmembrane</keyword>
<proteinExistence type="predicted"/>
<keyword evidence="1" id="KW-1133">Transmembrane helix</keyword>
<name>A0A917D9E0_9HYPH</name>
<gene>
    <name evidence="2" type="ORF">GCM10011335_21000</name>
</gene>
<organism evidence="2 3">
    <name type="scientific">Aureimonas glaciei</name>
    <dbReference type="NCBI Taxonomy" id="1776957"/>
    <lineage>
        <taxon>Bacteria</taxon>
        <taxon>Pseudomonadati</taxon>
        <taxon>Pseudomonadota</taxon>
        <taxon>Alphaproteobacteria</taxon>
        <taxon>Hyphomicrobiales</taxon>
        <taxon>Aurantimonadaceae</taxon>
        <taxon>Aureimonas</taxon>
    </lineage>
</organism>
<evidence type="ECO:0000313" key="2">
    <source>
        <dbReference type="EMBL" id="GGD17990.1"/>
    </source>
</evidence>
<dbReference type="RefSeq" id="WP_188850551.1">
    <property type="nucleotide sequence ID" value="NZ_BMJJ01000004.1"/>
</dbReference>
<evidence type="ECO:0000256" key="1">
    <source>
        <dbReference type="SAM" id="Phobius"/>
    </source>
</evidence>
<sequence>METMTAGSIAYILLVFGVLFAVRYLLAMRRIFQEVGKPAGFVAADYLKAPKAEAYGGEMEPSRRYAARQYFQAAICFGTGAVLLIWLLVTGAPVGMAG</sequence>
<keyword evidence="1" id="KW-0472">Membrane</keyword>
<dbReference type="Proteomes" id="UP000613160">
    <property type="component" value="Unassembled WGS sequence"/>
</dbReference>
<dbReference type="EMBL" id="BMJJ01000004">
    <property type="protein sequence ID" value="GGD17990.1"/>
    <property type="molecule type" value="Genomic_DNA"/>
</dbReference>
<accession>A0A917D9E0</accession>
<protein>
    <submittedName>
        <fullName evidence="2">Uncharacterized protein</fullName>
    </submittedName>
</protein>
<comment type="caution">
    <text evidence="2">The sequence shown here is derived from an EMBL/GenBank/DDBJ whole genome shotgun (WGS) entry which is preliminary data.</text>
</comment>
<feature type="transmembrane region" description="Helical" evidence="1">
    <location>
        <begin position="70"/>
        <end position="89"/>
    </location>
</feature>
<feature type="transmembrane region" description="Helical" evidence="1">
    <location>
        <begin position="6"/>
        <end position="26"/>
    </location>
</feature>